<dbReference type="AlphaFoldDB" id="A0A9N7VNM3"/>
<dbReference type="EMBL" id="CADEAL010004261">
    <property type="protein sequence ID" value="CAB1455556.1"/>
    <property type="molecule type" value="Genomic_DNA"/>
</dbReference>
<dbReference type="Gene3D" id="1.20.1280.50">
    <property type="match status" value="1"/>
</dbReference>
<dbReference type="SUPFAM" id="SSF81383">
    <property type="entry name" value="F-box domain"/>
    <property type="match status" value="1"/>
</dbReference>
<gene>
    <name evidence="2" type="ORF">PLEPLA_LOCUS43337</name>
</gene>
<dbReference type="Proteomes" id="UP001153269">
    <property type="component" value="Unassembled WGS sequence"/>
</dbReference>
<dbReference type="PANTHER" id="PTHR14753">
    <property type="entry name" value="F-BOX ONLY PROTEIN 38"/>
    <property type="match status" value="1"/>
</dbReference>
<comment type="caution">
    <text evidence="2">The sequence shown here is derived from an EMBL/GenBank/DDBJ whole genome shotgun (WGS) entry which is preliminary data.</text>
</comment>
<dbReference type="GO" id="GO:0070936">
    <property type="term" value="P:protein K48-linked ubiquitination"/>
    <property type="evidence" value="ECO:0007669"/>
    <property type="project" value="TreeGrafter"/>
</dbReference>
<dbReference type="GO" id="GO:0031146">
    <property type="term" value="P:SCF-dependent proteasomal ubiquitin-dependent protein catabolic process"/>
    <property type="evidence" value="ECO:0007669"/>
    <property type="project" value="InterPro"/>
</dbReference>
<dbReference type="GO" id="GO:0005634">
    <property type="term" value="C:nucleus"/>
    <property type="evidence" value="ECO:0007669"/>
    <property type="project" value="TreeGrafter"/>
</dbReference>
<organism evidence="2 3">
    <name type="scientific">Pleuronectes platessa</name>
    <name type="common">European plaice</name>
    <dbReference type="NCBI Taxonomy" id="8262"/>
    <lineage>
        <taxon>Eukaryota</taxon>
        <taxon>Metazoa</taxon>
        <taxon>Chordata</taxon>
        <taxon>Craniata</taxon>
        <taxon>Vertebrata</taxon>
        <taxon>Euteleostomi</taxon>
        <taxon>Actinopterygii</taxon>
        <taxon>Neopterygii</taxon>
        <taxon>Teleostei</taxon>
        <taxon>Neoteleostei</taxon>
        <taxon>Acanthomorphata</taxon>
        <taxon>Carangaria</taxon>
        <taxon>Pleuronectiformes</taxon>
        <taxon>Pleuronectoidei</taxon>
        <taxon>Pleuronectidae</taxon>
        <taxon>Pleuronectes</taxon>
    </lineage>
</organism>
<dbReference type="CDD" id="cd22107">
    <property type="entry name" value="F-box_FBXO38"/>
    <property type="match status" value="1"/>
</dbReference>
<evidence type="ECO:0000313" key="3">
    <source>
        <dbReference type="Proteomes" id="UP001153269"/>
    </source>
</evidence>
<feature type="domain" description="F-box" evidence="1">
    <location>
        <begin position="33"/>
        <end position="67"/>
    </location>
</feature>
<dbReference type="PANTHER" id="PTHR14753:SF3">
    <property type="entry name" value="F-BOX ONLY PROTEIN 38"/>
    <property type="match status" value="1"/>
</dbReference>
<dbReference type="InterPro" id="IPR036047">
    <property type="entry name" value="F-box-like_dom_sf"/>
</dbReference>
<proteinExistence type="predicted"/>
<protein>
    <recommendedName>
        <fullName evidence="1">F-box domain-containing protein</fullName>
    </recommendedName>
</protein>
<evidence type="ECO:0000313" key="2">
    <source>
        <dbReference type="EMBL" id="CAB1455556.1"/>
    </source>
</evidence>
<accession>A0A9N7VNM3</accession>
<dbReference type="InterPro" id="IPR042354">
    <property type="entry name" value="FBX38"/>
</dbReference>
<reference evidence="2" key="1">
    <citation type="submission" date="2020-03" db="EMBL/GenBank/DDBJ databases">
        <authorList>
            <person name="Weist P."/>
        </authorList>
    </citation>
    <scope>NUCLEOTIDE SEQUENCE</scope>
</reference>
<dbReference type="GO" id="GO:0005737">
    <property type="term" value="C:cytoplasm"/>
    <property type="evidence" value="ECO:0007669"/>
    <property type="project" value="TreeGrafter"/>
</dbReference>
<keyword evidence="3" id="KW-1185">Reference proteome</keyword>
<sequence length="247" mass="28378">MGPRRKASKLQPVGGSVGRELVHCPCETKDYINELSHEVLCHIFRYLPMKDIMCMESLSRKLREAVTLYLRVVKVVDLCAGHWWEYMSSGFTDCSFLLLLKKIPDLEQLYGLHPRYLEKRRVRGYEAFSIPGVLEALQACPNLLGVETSHLELVEAIWNYMPQVHILGKFRNRNGAFPIPDENKLTIPLTAKIQTLHLVAEKIDSTPKRSLHGARQPRRFSFRCDWHKARGLVLRLLHASASLPRLV</sequence>
<evidence type="ECO:0000259" key="1">
    <source>
        <dbReference type="Pfam" id="PF00646"/>
    </source>
</evidence>
<dbReference type="InterPro" id="IPR001810">
    <property type="entry name" value="F-box_dom"/>
</dbReference>
<name>A0A9N7VNM3_PLEPL</name>
<dbReference type="Pfam" id="PF00646">
    <property type="entry name" value="F-box"/>
    <property type="match status" value="1"/>
</dbReference>